<dbReference type="SUPFAM" id="SSF55931">
    <property type="entry name" value="Glutamine synthetase/guanido kinase"/>
    <property type="match status" value="1"/>
</dbReference>
<dbReference type="Pfam" id="PF00120">
    <property type="entry name" value="Gln-synt_C"/>
    <property type="match status" value="1"/>
</dbReference>
<dbReference type="GO" id="GO:0004356">
    <property type="term" value="F:glutamine synthetase activity"/>
    <property type="evidence" value="ECO:0007669"/>
    <property type="project" value="InterPro"/>
</dbReference>
<comment type="similarity">
    <text evidence="4 5">Belongs to the glutamine synthetase family.</text>
</comment>
<dbReference type="OrthoDB" id="9807095at2"/>
<keyword evidence="9" id="KW-1185">Reference proteome</keyword>
<dbReference type="SMART" id="SM01230">
    <property type="entry name" value="Gln-synt_C"/>
    <property type="match status" value="1"/>
</dbReference>
<dbReference type="PANTHER" id="PTHR43785:SF3">
    <property type="entry name" value="GS CATALYTIC DOMAIN-CONTAINING PROTEIN"/>
    <property type="match status" value="1"/>
</dbReference>
<gene>
    <name evidence="8" type="ORF">Ga0061063_1839</name>
</gene>
<dbReference type="EMBL" id="CYHA01000003">
    <property type="protein sequence ID" value="CUA83630.1"/>
    <property type="molecule type" value="Genomic_DNA"/>
</dbReference>
<dbReference type="GO" id="GO:0006542">
    <property type="term" value="P:glutamine biosynthetic process"/>
    <property type="evidence" value="ECO:0007669"/>
    <property type="project" value="InterPro"/>
</dbReference>
<dbReference type="InterPro" id="IPR036651">
    <property type="entry name" value="Gln_synt_N_sf"/>
</dbReference>
<keyword evidence="2" id="KW-0547">Nucleotide-binding</keyword>
<organism evidence="8 9">
    <name type="scientific">Gulbenkiania indica</name>
    <dbReference type="NCBI Taxonomy" id="375574"/>
    <lineage>
        <taxon>Bacteria</taxon>
        <taxon>Pseudomonadati</taxon>
        <taxon>Pseudomonadota</taxon>
        <taxon>Betaproteobacteria</taxon>
        <taxon>Neisseriales</taxon>
        <taxon>Chromobacteriaceae</taxon>
        <taxon>Gulbenkiania</taxon>
    </lineage>
</organism>
<dbReference type="SUPFAM" id="SSF54368">
    <property type="entry name" value="Glutamine synthetase, N-terminal domain"/>
    <property type="match status" value="1"/>
</dbReference>
<dbReference type="AlphaFoldDB" id="A0A0K6GYJ3"/>
<evidence type="ECO:0000256" key="2">
    <source>
        <dbReference type="ARBA" id="ARBA00022741"/>
    </source>
</evidence>
<evidence type="ECO:0000313" key="8">
    <source>
        <dbReference type="EMBL" id="CUA83630.1"/>
    </source>
</evidence>
<evidence type="ECO:0000256" key="3">
    <source>
        <dbReference type="ARBA" id="ARBA00022840"/>
    </source>
</evidence>
<dbReference type="Gene3D" id="3.30.590.10">
    <property type="entry name" value="Glutamine synthetase/guanido kinase, catalytic domain"/>
    <property type="match status" value="1"/>
</dbReference>
<evidence type="ECO:0000259" key="6">
    <source>
        <dbReference type="PROSITE" id="PS51986"/>
    </source>
</evidence>
<evidence type="ECO:0000259" key="7">
    <source>
        <dbReference type="PROSITE" id="PS51987"/>
    </source>
</evidence>
<feature type="domain" description="GS catalytic" evidence="7">
    <location>
        <begin position="115"/>
        <end position="451"/>
    </location>
</feature>
<evidence type="ECO:0000256" key="4">
    <source>
        <dbReference type="PROSITE-ProRule" id="PRU01330"/>
    </source>
</evidence>
<name>A0A0K6GYJ3_9NEIS</name>
<dbReference type="STRING" id="375574.GCA_001418035_01631"/>
<dbReference type="Gene3D" id="3.10.20.70">
    <property type="entry name" value="Glutamine synthetase, N-terminal domain"/>
    <property type="match status" value="1"/>
</dbReference>
<sequence>MSERVLPDEAAAWLRSPPVRDVEMIFPDMTGVPRGKTLPAAAFLAGQRLAIARAVAIQSYTGDFPDYRFYGEHDPDVTLEPDLSTLRPVPWAKTPRALVLCDCVDHDGGYSPIAPRSALRRVLEGYARLGLQPVVAPELEFYLFRPSANPDAPFQPPELRGGRVETGQEAFALGALNELEDFFDDLYRACEVLGIGTDTYVHEMGVSQFEINLKHGEALALADQTFLFKYVLKETALRHGLTAVCMAKPLAGAPGSSMHLHQSVVDANGQNVFSDADGTPTALFHHYIGGLQTHLGALMPLFCPNPNSYRRFTKGLAAPVNLSWGVDNRSVGLRIPVAPPAARRVENRLPGCDANPYLALAASLGAGLLGIQDQTAPSEPVQGNVFREESPCDMLPCSMEAALEAMQGSHAPTRLFGEAFTAALLALRELELGCFREEITPWERRYLRNTA</sequence>
<dbReference type="GO" id="GO:0005524">
    <property type="term" value="F:ATP binding"/>
    <property type="evidence" value="ECO:0007669"/>
    <property type="project" value="UniProtKB-KW"/>
</dbReference>
<evidence type="ECO:0000256" key="1">
    <source>
        <dbReference type="ARBA" id="ARBA00022598"/>
    </source>
</evidence>
<dbReference type="GO" id="GO:0006598">
    <property type="term" value="P:polyamine catabolic process"/>
    <property type="evidence" value="ECO:0007669"/>
    <property type="project" value="TreeGrafter"/>
</dbReference>
<dbReference type="InterPro" id="IPR008147">
    <property type="entry name" value="Gln_synt_N"/>
</dbReference>
<dbReference type="RefSeq" id="WP_054285182.1">
    <property type="nucleotide sequence ID" value="NZ_CYHA01000003.1"/>
</dbReference>
<dbReference type="InterPro" id="IPR014746">
    <property type="entry name" value="Gln_synth/guanido_kin_cat_dom"/>
</dbReference>
<protein>
    <submittedName>
        <fullName evidence="8">Glutamine synthetase</fullName>
    </submittedName>
</protein>
<keyword evidence="3" id="KW-0067">ATP-binding</keyword>
<proteinExistence type="inferred from homology"/>
<reference evidence="9" key="1">
    <citation type="submission" date="2015-08" db="EMBL/GenBank/DDBJ databases">
        <authorList>
            <person name="Varghese N."/>
        </authorList>
    </citation>
    <scope>NUCLEOTIDE SEQUENCE [LARGE SCALE GENOMIC DNA]</scope>
    <source>
        <strain evidence="9">DSM 17901</strain>
    </source>
</reference>
<dbReference type="PANTHER" id="PTHR43785">
    <property type="entry name" value="GAMMA-GLUTAMYLPUTRESCINE SYNTHETASE"/>
    <property type="match status" value="1"/>
</dbReference>
<dbReference type="InterPro" id="IPR008146">
    <property type="entry name" value="Gln_synth_cat_dom"/>
</dbReference>
<dbReference type="PROSITE" id="PS51986">
    <property type="entry name" value="GS_BETA_GRASP"/>
    <property type="match status" value="1"/>
</dbReference>
<dbReference type="PROSITE" id="PS51987">
    <property type="entry name" value="GS_CATALYTIC"/>
    <property type="match status" value="1"/>
</dbReference>
<feature type="domain" description="GS beta-grasp" evidence="6">
    <location>
        <begin position="20"/>
        <end position="108"/>
    </location>
</feature>
<evidence type="ECO:0000256" key="5">
    <source>
        <dbReference type="RuleBase" id="RU000384"/>
    </source>
</evidence>
<accession>A0A0K6GYJ3</accession>
<dbReference type="Proteomes" id="UP000243535">
    <property type="component" value="Unassembled WGS sequence"/>
</dbReference>
<evidence type="ECO:0000313" key="9">
    <source>
        <dbReference type="Proteomes" id="UP000243535"/>
    </source>
</evidence>
<keyword evidence="1" id="KW-0436">Ligase</keyword>